<organism evidence="1 2">
    <name type="scientific">Altericroceibacterium endophyticum</name>
    <dbReference type="NCBI Taxonomy" id="1808508"/>
    <lineage>
        <taxon>Bacteria</taxon>
        <taxon>Pseudomonadati</taxon>
        <taxon>Pseudomonadota</taxon>
        <taxon>Alphaproteobacteria</taxon>
        <taxon>Sphingomonadales</taxon>
        <taxon>Erythrobacteraceae</taxon>
        <taxon>Altericroceibacterium</taxon>
    </lineage>
</organism>
<keyword evidence="2" id="KW-1185">Reference proteome</keyword>
<accession>A0A6I4T2L9</accession>
<dbReference type="Gene3D" id="3.40.30.10">
    <property type="entry name" value="Glutaredoxin"/>
    <property type="match status" value="1"/>
</dbReference>
<protein>
    <submittedName>
        <fullName evidence="1">Uncharacterized protein</fullName>
    </submittedName>
</protein>
<comment type="caution">
    <text evidence="1">The sequence shown here is derived from an EMBL/GenBank/DDBJ whole genome shotgun (WGS) entry which is preliminary data.</text>
</comment>
<evidence type="ECO:0000313" key="2">
    <source>
        <dbReference type="Proteomes" id="UP000438476"/>
    </source>
</evidence>
<dbReference type="RefSeq" id="WP_160734990.1">
    <property type="nucleotide sequence ID" value="NZ_WTYT01000001.1"/>
</dbReference>
<dbReference type="Proteomes" id="UP000438476">
    <property type="component" value="Unassembled WGS sequence"/>
</dbReference>
<dbReference type="OrthoDB" id="5244108at2"/>
<dbReference type="AlphaFoldDB" id="A0A6I4T2L9"/>
<reference evidence="1 2" key="1">
    <citation type="submission" date="2019-12" db="EMBL/GenBank/DDBJ databases">
        <title>Genomic-based taxomic classification of the family Erythrobacteraceae.</title>
        <authorList>
            <person name="Xu L."/>
        </authorList>
    </citation>
    <scope>NUCLEOTIDE SEQUENCE [LARGE SCALE GENOMIC DNA]</scope>
    <source>
        <strain evidence="1 2">LMG 29518</strain>
    </source>
</reference>
<dbReference type="EMBL" id="WTYT01000001">
    <property type="protein sequence ID" value="MXO64572.1"/>
    <property type="molecule type" value="Genomic_DNA"/>
</dbReference>
<name>A0A6I4T2L9_9SPHN</name>
<evidence type="ECO:0000313" key="1">
    <source>
        <dbReference type="EMBL" id="MXO64572.1"/>
    </source>
</evidence>
<gene>
    <name evidence="1" type="ORF">GRI91_02240</name>
</gene>
<proteinExistence type="predicted"/>
<sequence length="58" mass="6581">MSRKTLADFNFDPVSPFAFVMWKRLREDDFGLEIRPVPVLLGALLNQWGPIGPVEVPP</sequence>